<dbReference type="InterPro" id="IPR043129">
    <property type="entry name" value="ATPase_NBD"/>
</dbReference>
<evidence type="ECO:0000256" key="2">
    <source>
        <dbReference type="ARBA" id="ARBA00022741"/>
    </source>
</evidence>
<evidence type="ECO:0000313" key="4">
    <source>
        <dbReference type="EMBL" id="CAF4069805.1"/>
    </source>
</evidence>
<proteinExistence type="inferred from homology"/>
<dbReference type="SUPFAM" id="SSF100920">
    <property type="entry name" value="Heat shock protein 70kD (HSP70), peptide-binding domain"/>
    <property type="match status" value="1"/>
</dbReference>
<dbReference type="InterPro" id="IPR013126">
    <property type="entry name" value="Hsp_70_fam"/>
</dbReference>
<gene>
    <name evidence="4" type="ORF">UXM345_LOCUS20366</name>
</gene>
<dbReference type="InterPro" id="IPR029047">
    <property type="entry name" value="HSP70_peptide-bd_sf"/>
</dbReference>
<dbReference type="Proteomes" id="UP000663842">
    <property type="component" value="Unassembled WGS sequence"/>
</dbReference>
<comment type="caution">
    <text evidence="4">The sequence shown here is derived from an EMBL/GenBank/DDBJ whole genome shotgun (WGS) entry which is preliminary data.</text>
</comment>
<sequence length="114" mass="12828">CWCVATCERLIGDSAKNPAAINLNNTVFDVKRLIVRKLDDSTVQFDVKHYPFKVINRNGERVKTKDNYLLGNFQLTNIPSALRGVPHISITFDVDANGILNVSALEKLIIEERT</sequence>
<dbReference type="GO" id="GO:0140662">
    <property type="term" value="F:ATP-dependent protein folding chaperone"/>
    <property type="evidence" value="ECO:0007669"/>
    <property type="project" value="InterPro"/>
</dbReference>
<reference evidence="4" key="1">
    <citation type="submission" date="2021-02" db="EMBL/GenBank/DDBJ databases">
        <authorList>
            <person name="Nowell W R."/>
        </authorList>
    </citation>
    <scope>NUCLEOTIDE SEQUENCE</scope>
</reference>
<protein>
    <recommendedName>
        <fullName evidence="6">Heat shock protein 70</fullName>
    </recommendedName>
</protein>
<keyword evidence="2" id="KW-0547">Nucleotide-binding</keyword>
<name>A0A819SYP1_9BILA</name>
<dbReference type="PANTHER" id="PTHR19375">
    <property type="entry name" value="HEAT SHOCK PROTEIN 70KDA"/>
    <property type="match status" value="1"/>
</dbReference>
<dbReference type="GO" id="GO:0005524">
    <property type="term" value="F:ATP binding"/>
    <property type="evidence" value="ECO:0007669"/>
    <property type="project" value="UniProtKB-KW"/>
</dbReference>
<evidence type="ECO:0000256" key="1">
    <source>
        <dbReference type="ARBA" id="ARBA00007381"/>
    </source>
</evidence>
<dbReference type="AlphaFoldDB" id="A0A819SYP1"/>
<keyword evidence="3" id="KW-0067">ATP-binding</keyword>
<comment type="similarity">
    <text evidence="1">Belongs to the heat shock protein 70 family.</text>
</comment>
<feature type="non-terminal residue" evidence="4">
    <location>
        <position position="1"/>
    </location>
</feature>
<evidence type="ECO:0008006" key="6">
    <source>
        <dbReference type="Google" id="ProtNLM"/>
    </source>
</evidence>
<evidence type="ECO:0000313" key="5">
    <source>
        <dbReference type="Proteomes" id="UP000663842"/>
    </source>
</evidence>
<dbReference type="Pfam" id="PF00012">
    <property type="entry name" value="HSP70"/>
    <property type="match status" value="1"/>
</dbReference>
<dbReference type="FunFam" id="3.30.30.30:FF:000005">
    <property type="entry name" value="Heat shock protein ssb1"/>
    <property type="match status" value="1"/>
</dbReference>
<dbReference type="Gene3D" id="2.60.34.10">
    <property type="entry name" value="Substrate Binding Domain Of DNAk, Chain A, domain 1"/>
    <property type="match status" value="1"/>
</dbReference>
<organism evidence="4 5">
    <name type="scientific">Rotaria magnacalcarata</name>
    <dbReference type="NCBI Taxonomy" id="392030"/>
    <lineage>
        <taxon>Eukaryota</taxon>
        <taxon>Metazoa</taxon>
        <taxon>Spiralia</taxon>
        <taxon>Gnathifera</taxon>
        <taxon>Rotifera</taxon>
        <taxon>Eurotatoria</taxon>
        <taxon>Bdelloidea</taxon>
        <taxon>Philodinida</taxon>
        <taxon>Philodinidae</taxon>
        <taxon>Rotaria</taxon>
    </lineage>
</organism>
<accession>A0A819SYP1</accession>
<dbReference type="SUPFAM" id="SSF53067">
    <property type="entry name" value="Actin-like ATPase domain"/>
    <property type="match status" value="1"/>
</dbReference>
<evidence type="ECO:0000256" key="3">
    <source>
        <dbReference type="ARBA" id="ARBA00022840"/>
    </source>
</evidence>
<dbReference type="EMBL" id="CAJOBF010003028">
    <property type="protein sequence ID" value="CAF4069805.1"/>
    <property type="molecule type" value="Genomic_DNA"/>
</dbReference>